<feature type="domain" description="THIF-type NAD/FAD binding fold" evidence="1">
    <location>
        <begin position="166"/>
        <end position="326"/>
    </location>
</feature>
<dbReference type="EMBL" id="HE717023">
    <property type="protein sequence ID" value="CCG45020.1"/>
    <property type="molecule type" value="Genomic_DNA"/>
</dbReference>
<dbReference type="HOGENOM" id="CLU_428062_0_0_9"/>
<dbReference type="SUPFAM" id="SSF69572">
    <property type="entry name" value="Activating enzymes of the ubiquitin-like proteins"/>
    <property type="match status" value="1"/>
</dbReference>
<dbReference type="STRING" id="866895.HBHAL_2670"/>
<dbReference type="PATRIC" id="fig|866895.3.peg.1687"/>
<evidence type="ECO:0000313" key="3">
    <source>
        <dbReference type="Proteomes" id="UP000007397"/>
    </source>
</evidence>
<dbReference type="KEGG" id="hhd:HBHAL_2670"/>
<dbReference type="InterPro" id="IPR000594">
    <property type="entry name" value="ThiF_NAD_FAD-bd"/>
</dbReference>
<reference evidence="2 3" key="1">
    <citation type="journal article" date="2013" name="Environ. Microbiol.">
        <title>Chloride and organic osmolytes: a hybrid strategy to cope with elevated salinities by the moderately halophilic, chloride-dependent bacterium Halobacillus halophilus.</title>
        <authorList>
            <person name="Saum S.H."/>
            <person name="Pfeiffer F."/>
            <person name="Palm P."/>
            <person name="Rampp M."/>
            <person name="Schuster S.C."/>
            <person name="Muller V."/>
            <person name="Oesterhelt D."/>
        </authorList>
    </citation>
    <scope>NUCLEOTIDE SEQUENCE [LARGE SCALE GENOMIC DNA]</scope>
    <source>
        <strain evidence="3">ATCC 35676 / DSM 2266 / JCM 20832 / KCTC 3685 / LMG 17431 / NBRC 102448 / NCIMB 2269</strain>
    </source>
</reference>
<accession>I0JLK0</accession>
<dbReference type="SUPFAM" id="SSF53807">
    <property type="entry name" value="Helical backbone' metal receptor"/>
    <property type="match status" value="1"/>
</dbReference>
<proteinExistence type="predicted"/>
<dbReference type="RefSeq" id="WP_014642914.1">
    <property type="nucleotide sequence ID" value="NC_017668.1"/>
</dbReference>
<protein>
    <recommendedName>
        <fullName evidence="1">THIF-type NAD/FAD binding fold domain-containing protein</fullName>
    </recommendedName>
</protein>
<dbReference type="Gene3D" id="3.40.50.720">
    <property type="entry name" value="NAD(P)-binding Rossmann-like Domain"/>
    <property type="match status" value="1"/>
</dbReference>
<dbReference type="Proteomes" id="UP000007397">
    <property type="component" value="Chromosome"/>
</dbReference>
<dbReference type="Pfam" id="PF00899">
    <property type="entry name" value="ThiF"/>
    <property type="match status" value="1"/>
</dbReference>
<gene>
    <name evidence="2" type="ordered locus">HBHAL_2670</name>
</gene>
<dbReference type="GO" id="GO:0008641">
    <property type="term" value="F:ubiquitin-like modifier activating enzyme activity"/>
    <property type="evidence" value="ECO:0007669"/>
    <property type="project" value="InterPro"/>
</dbReference>
<dbReference type="eggNOG" id="COG0476">
    <property type="taxonomic scope" value="Bacteria"/>
</dbReference>
<keyword evidence="3" id="KW-1185">Reference proteome</keyword>
<dbReference type="InterPro" id="IPR035985">
    <property type="entry name" value="Ubiquitin-activating_enz"/>
</dbReference>
<organism evidence="2 3">
    <name type="scientific">Halobacillus halophilus (strain ATCC 35676 / DSM 2266 / JCM 20832 / KCTC 3685 / LMG 17431 / NBRC 102448 / NCIMB 2269)</name>
    <name type="common">Sporosarcina halophila</name>
    <dbReference type="NCBI Taxonomy" id="866895"/>
    <lineage>
        <taxon>Bacteria</taxon>
        <taxon>Bacillati</taxon>
        <taxon>Bacillota</taxon>
        <taxon>Bacilli</taxon>
        <taxon>Bacillales</taxon>
        <taxon>Bacillaceae</taxon>
        <taxon>Halobacillus</taxon>
    </lineage>
</organism>
<dbReference type="AlphaFoldDB" id="I0JLK0"/>
<sequence>MVNVKPSMRLKVKKGTFFMPESNGSVYFRNNAGSFRMEGKAIQQWVEKLVPMLNGEHSMADLTEGLSLPYRTRVYEMAEVLYTNGFLRDVSEDRHHELHPEVAAKFASQIEFLESFGDSACFRFQQYRQKKVIVVGEGDMVIGVVSALLTSGLAGVHVIITDENESSRRRVRELEAWARESDPEAAVSLAMENPFSWTDEIEPYEAVFCASHKDQHEEREAVLKECHKKQKWFIPILCSGTAGFAGPMEEPGSVPCFESAWRSLHTQEADKEAAERSISSPAAAMLTNVAVFEWFKKVTGVPDVHPSNHMFVLTNETLEGKWHPFKPNPLVTGSIAAERVENVLKETKEKEENQEWLYYFSEMASGPLGILHRYEEGDLPQLPLSQCEVQAVDIQLVEPHPGIICAAMTHEEARKEAGLAGVEQYLAPLKQDILNALEAAKDRGGRLYLGAGESGTRTAISRALTNMLEENWKTQVNEEKGTPARLELRKVEDERCRLYYQALTTMNKEPELGIGEDAYGFPVVWIKNRNNQWYGTVGFTRTLALREALRRTLVEAQNNTTFPEASTVSIKEFKKGLVLLVDVPSCESDDPEVLQSVIERIKRSHKDLSFIKVTMDPFKDDGIIDLFGVVVSKEESG</sequence>
<evidence type="ECO:0000313" key="2">
    <source>
        <dbReference type="EMBL" id="CCG45020.1"/>
    </source>
</evidence>
<evidence type="ECO:0000259" key="1">
    <source>
        <dbReference type="Pfam" id="PF00899"/>
    </source>
</evidence>
<name>I0JLK0_HALH3</name>